<reference evidence="1 2" key="1">
    <citation type="submission" date="2019-02" db="EMBL/GenBank/DDBJ databases">
        <title>The draft genome of Acinetobacter halotolerans strain JCM 31009.</title>
        <authorList>
            <person name="Qin J."/>
            <person name="Feng Y."/>
            <person name="Nemec A."/>
            <person name="Zong Z."/>
        </authorList>
    </citation>
    <scope>NUCLEOTIDE SEQUENCE [LARGE SCALE GENOMIC DNA]</scope>
    <source>
        <strain evidence="1 2">JCM 31009</strain>
    </source>
</reference>
<keyword evidence="2" id="KW-1185">Reference proteome</keyword>
<evidence type="ECO:0000313" key="2">
    <source>
        <dbReference type="Proteomes" id="UP000292110"/>
    </source>
</evidence>
<sequence>MRDALSRIHDTLPKEISEKLDYSVKSLDILENWILEQYPTTQAILAQEESRKVDGYARYVGETFRKYLGGKWIIELDNPKHAFYNLPEIKSEFFRDCPLSFVIASTDRRTGHYISDILKNFIDSE</sequence>
<evidence type="ECO:0000313" key="1">
    <source>
        <dbReference type="EMBL" id="RZF53641.1"/>
    </source>
</evidence>
<gene>
    <name evidence="1" type="ORF">EXE30_06610</name>
</gene>
<dbReference type="EMBL" id="SGIM01000004">
    <property type="protein sequence ID" value="RZF53641.1"/>
    <property type="molecule type" value="Genomic_DNA"/>
</dbReference>
<comment type="caution">
    <text evidence="1">The sequence shown here is derived from an EMBL/GenBank/DDBJ whole genome shotgun (WGS) entry which is preliminary data.</text>
</comment>
<organism evidence="1 2">
    <name type="scientific">Acinetobacter halotolerans</name>
    <dbReference type="NCBI Taxonomy" id="1752076"/>
    <lineage>
        <taxon>Bacteria</taxon>
        <taxon>Pseudomonadati</taxon>
        <taxon>Pseudomonadota</taxon>
        <taxon>Gammaproteobacteria</taxon>
        <taxon>Moraxellales</taxon>
        <taxon>Moraxellaceae</taxon>
        <taxon>Acinetobacter</taxon>
    </lineage>
</organism>
<dbReference type="RefSeq" id="WP_130161713.1">
    <property type="nucleotide sequence ID" value="NZ_SGIM01000004.1"/>
</dbReference>
<proteinExistence type="predicted"/>
<dbReference type="Proteomes" id="UP000292110">
    <property type="component" value="Unassembled WGS sequence"/>
</dbReference>
<accession>A0A4Q6XKD5</accession>
<protein>
    <submittedName>
        <fullName evidence="1">Uncharacterized protein</fullName>
    </submittedName>
</protein>
<name>A0A4Q6XKD5_9GAMM</name>
<dbReference type="AlphaFoldDB" id="A0A4Q6XKD5"/>